<dbReference type="PANTHER" id="PTHR11986:SF18">
    <property type="entry name" value="ORNITHINE AMINOTRANSFERASE, MITOCHONDRIAL"/>
    <property type="match status" value="1"/>
</dbReference>
<proteinExistence type="inferred from homology"/>
<reference evidence="14" key="1">
    <citation type="submission" date="2021-01" db="EMBL/GenBank/DDBJ databases">
        <title>A chromosome-scale assembly of European eel, Anguilla anguilla.</title>
        <authorList>
            <person name="Henkel C."/>
            <person name="Jong-Raadsen S.A."/>
            <person name="Dufour S."/>
            <person name="Weltzien F.-A."/>
            <person name="Palstra A.P."/>
            <person name="Pelster B."/>
            <person name="Spaink H.P."/>
            <person name="Van Den Thillart G.E."/>
            <person name="Jansen H."/>
            <person name="Zahm M."/>
            <person name="Klopp C."/>
            <person name="Cedric C."/>
            <person name="Louis A."/>
            <person name="Berthelot C."/>
            <person name="Parey E."/>
            <person name="Roest Crollius H."/>
            <person name="Montfort J."/>
            <person name="Robinson-Rechavi M."/>
            <person name="Bucao C."/>
            <person name="Bouchez O."/>
            <person name="Gislard M."/>
            <person name="Lluch J."/>
            <person name="Milhes M."/>
            <person name="Lampietro C."/>
            <person name="Lopez Roques C."/>
            <person name="Donnadieu C."/>
            <person name="Braasch I."/>
            <person name="Desvignes T."/>
            <person name="Postlethwait J."/>
            <person name="Bobe J."/>
            <person name="Guiguen Y."/>
            <person name="Dirks R."/>
        </authorList>
    </citation>
    <scope>NUCLEOTIDE SEQUENCE</scope>
    <source>
        <strain evidence="14">Tag_6206</strain>
        <tissue evidence="14">Liver</tissue>
    </source>
</reference>
<evidence type="ECO:0000256" key="9">
    <source>
        <dbReference type="ARBA" id="ARBA00050762"/>
    </source>
</evidence>
<gene>
    <name evidence="14" type="ORF">ANANG_G00300950</name>
</gene>
<dbReference type="InterPro" id="IPR015421">
    <property type="entry name" value="PyrdxlP-dep_Trfase_major"/>
</dbReference>
<dbReference type="EMBL" id="JAFIRN010000018">
    <property type="protein sequence ID" value="KAG5831167.1"/>
    <property type="molecule type" value="Genomic_DNA"/>
</dbReference>
<feature type="compositionally biased region" description="Polar residues" evidence="13">
    <location>
        <begin position="31"/>
        <end position="40"/>
    </location>
</feature>
<keyword evidence="5" id="KW-0032">Aminotransferase</keyword>
<dbReference type="InterPro" id="IPR015422">
    <property type="entry name" value="PyrdxlP-dep_Trfase_small"/>
</dbReference>
<dbReference type="SUPFAM" id="SSF53383">
    <property type="entry name" value="PLP-dependent transferases"/>
    <property type="match status" value="1"/>
</dbReference>
<evidence type="ECO:0000256" key="13">
    <source>
        <dbReference type="SAM" id="MobiDB-lite"/>
    </source>
</evidence>
<dbReference type="InterPro" id="IPR005814">
    <property type="entry name" value="Aminotrans_3"/>
</dbReference>
<evidence type="ECO:0000256" key="1">
    <source>
        <dbReference type="ARBA" id="ARBA00001933"/>
    </source>
</evidence>
<dbReference type="PROSITE" id="PS00600">
    <property type="entry name" value="AA_TRANSFER_CLASS_3"/>
    <property type="match status" value="1"/>
</dbReference>
<organism evidence="14 15">
    <name type="scientific">Anguilla anguilla</name>
    <name type="common">European freshwater eel</name>
    <name type="synonym">Muraena anguilla</name>
    <dbReference type="NCBI Taxonomy" id="7936"/>
    <lineage>
        <taxon>Eukaryota</taxon>
        <taxon>Metazoa</taxon>
        <taxon>Chordata</taxon>
        <taxon>Craniata</taxon>
        <taxon>Vertebrata</taxon>
        <taxon>Euteleostomi</taxon>
        <taxon>Actinopterygii</taxon>
        <taxon>Neopterygii</taxon>
        <taxon>Teleostei</taxon>
        <taxon>Anguilliformes</taxon>
        <taxon>Anguillidae</taxon>
        <taxon>Anguilla</taxon>
    </lineage>
</organism>
<keyword evidence="7 12" id="KW-0663">Pyridoxal phosphate</keyword>
<dbReference type="Gene3D" id="3.90.1150.10">
    <property type="entry name" value="Aspartate Aminotransferase, domain 1"/>
    <property type="match status" value="1"/>
</dbReference>
<dbReference type="AlphaFoldDB" id="A0A9D3LI19"/>
<dbReference type="GO" id="GO:0019544">
    <property type="term" value="P:L-arginine catabolic process to L-glutamate"/>
    <property type="evidence" value="ECO:0007669"/>
    <property type="project" value="TreeGrafter"/>
</dbReference>
<dbReference type="GO" id="GO:0030170">
    <property type="term" value="F:pyridoxal phosphate binding"/>
    <property type="evidence" value="ECO:0007669"/>
    <property type="project" value="InterPro"/>
</dbReference>
<comment type="similarity">
    <text evidence="3 12">Belongs to the class-III pyridoxal-phosphate-dependent aminotransferase family.</text>
</comment>
<accession>A0A9D3LI19</accession>
<dbReference type="PANTHER" id="PTHR11986">
    <property type="entry name" value="AMINOTRANSFERASE CLASS III"/>
    <property type="match status" value="1"/>
</dbReference>
<dbReference type="GO" id="GO:0005737">
    <property type="term" value="C:cytoplasm"/>
    <property type="evidence" value="ECO:0007669"/>
    <property type="project" value="TreeGrafter"/>
</dbReference>
<dbReference type="FunFam" id="3.90.1150.10:FF:000152">
    <property type="entry name" value="Ornithine aminotransferase"/>
    <property type="match status" value="1"/>
</dbReference>
<keyword evidence="15" id="KW-1185">Reference proteome</keyword>
<dbReference type="InterPro" id="IPR015424">
    <property type="entry name" value="PyrdxlP-dep_Trfase"/>
</dbReference>
<dbReference type="Proteomes" id="UP001044222">
    <property type="component" value="Chromosome 18"/>
</dbReference>
<dbReference type="CDD" id="cd00610">
    <property type="entry name" value="OAT_like"/>
    <property type="match status" value="1"/>
</dbReference>
<evidence type="ECO:0000256" key="3">
    <source>
        <dbReference type="ARBA" id="ARBA00008954"/>
    </source>
</evidence>
<dbReference type="EC" id="2.6.1.13" evidence="4"/>
<evidence type="ECO:0000256" key="4">
    <source>
        <dbReference type="ARBA" id="ARBA00012924"/>
    </source>
</evidence>
<keyword evidence="6" id="KW-0808">Transferase</keyword>
<evidence type="ECO:0000256" key="10">
    <source>
        <dbReference type="ARBA" id="ARBA00056101"/>
    </source>
</evidence>
<evidence type="ECO:0000256" key="8">
    <source>
        <dbReference type="ARBA" id="ARBA00030587"/>
    </source>
</evidence>
<feature type="region of interest" description="Disordered" evidence="13">
    <location>
        <begin position="1"/>
        <end position="44"/>
    </location>
</feature>
<dbReference type="NCBIfam" id="TIGR01885">
    <property type="entry name" value="Orn_aminotrans"/>
    <property type="match status" value="1"/>
</dbReference>
<dbReference type="GO" id="GO:0010121">
    <property type="term" value="P:L-arginine catabolic process to proline via ornithine"/>
    <property type="evidence" value="ECO:0007669"/>
    <property type="project" value="TreeGrafter"/>
</dbReference>
<dbReference type="FunFam" id="3.40.640.10:FF:000011">
    <property type="entry name" value="Ornithine aminotransferase"/>
    <property type="match status" value="1"/>
</dbReference>
<name>A0A9D3LI19_ANGAN</name>
<sequence length="488" mass="53352">MEKSSLSTGVREAASGRITGTEGTGVDRKSSQTNSTSGSEPDTARGMLSKLSRALRQVEPALFRSVHTGSRPASSTAAHLKRVERPLSAEDVYAREEKYGAHNYHPLPVALERGEGIHVWDVEGRRYYDFLSAYSAVNQGHCHPKIIAALNAQASRLTLTSRAFYNDVLGEYEEFITSLFGYHKVLPMNTGVEAGETACKLARKWAYSVKGIPKYKAKIIFAEGNFWGRTMAAISSSTDPSSYDGFGPFMPGFELVPYNDLPALERALQDQNVAAFMVEPIQGEAGVLVPDPGYLTKVRELCSQHNVLLIADEVQTGLARTGRRLAVDHEAVRPDLVLLGKALSGGVYPVSAVLCDDEVMLTIKPGEHGSTYGGNPLACRVAIAALEVLEEEKLAENAEKMGQILRSELSNLPSDIVTKVRGKGLLNAIVIKETEDYDAWKVCLRLRDHGLLAKPTHGDIIRFAPPLVINEDEVRECIDIIKKTILSF</sequence>
<comment type="cofactor">
    <cofactor evidence="1">
        <name>pyridoxal 5'-phosphate</name>
        <dbReference type="ChEBI" id="CHEBI:597326"/>
    </cofactor>
</comment>
<comment type="caution">
    <text evidence="14">The sequence shown here is derived from an EMBL/GenBank/DDBJ whole genome shotgun (WGS) entry which is preliminary data.</text>
</comment>
<evidence type="ECO:0000256" key="11">
    <source>
        <dbReference type="ARBA" id="ARBA00069115"/>
    </source>
</evidence>
<dbReference type="InterPro" id="IPR010164">
    <property type="entry name" value="Orn_aminotrans"/>
</dbReference>
<evidence type="ECO:0000256" key="2">
    <source>
        <dbReference type="ARBA" id="ARBA00004998"/>
    </source>
</evidence>
<protein>
    <recommendedName>
        <fullName evidence="11">Ornithine aminotransferase, mitochondrial</fullName>
        <ecNumber evidence="4">2.6.1.13</ecNumber>
    </recommendedName>
    <alternativeName>
        <fullName evidence="8">Ornithine--oxo-acid aminotransferase</fullName>
    </alternativeName>
</protein>
<dbReference type="GO" id="GO:0004587">
    <property type="term" value="F:ornithine aminotransferase activity"/>
    <property type="evidence" value="ECO:0007669"/>
    <property type="project" value="UniProtKB-EC"/>
</dbReference>
<evidence type="ECO:0000256" key="12">
    <source>
        <dbReference type="RuleBase" id="RU003560"/>
    </source>
</evidence>
<comment type="catalytic activity">
    <reaction evidence="9">
        <text>L-ornithine + 2-oxoglutarate = L-glutamate 5-semialdehyde + L-glutamate</text>
        <dbReference type="Rhea" id="RHEA:25160"/>
        <dbReference type="ChEBI" id="CHEBI:16810"/>
        <dbReference type="ChEBI" id="CHEBI:29985"/>
        <dbReference type="ChEBI" id="CHEBI:46911"/>
        <dbReference type="ChEBI" id="CHEBI:58066"/>
        <dbReference type="EC" id="2.6.1.13"/>
    </reaction>
    <physiologicalReaction direction="left-to-right" evidence="9">
        <dbReference type="Rhea" id="RHEA:25161"/>
    </physiologicalReaction>
    <physiologicalReaction direction="right-to-left" evidence="9">
        <dbReference type="Rhea" id="RHEA:25162"/>
    </physiologicalReaction>
</comment>
<evidence type="ECO:0000256" key="6">
    <source>
        <dbReference type="ARBA" id="ARBA00022679"/>
    </source>
</evidence>
<evidence type="ECO:0000256" key="7">
    <source>
        <dbReference type="ARBA" id="ARBA00022898"/>
    </source>
</evidence>
<dbReference type="PIRSF" id="PIRSF000521">
    <property type="entry name" value="Transaminase_4ab_Lys_Orn"/>
    <property type="match status" value="1"/>
</dbReference>
<comment type="pathway">
    <text evidence="2">Amino-acid biosynthesis; L-proline biosynthesis; L-glutamate 5-semialdehyde from L-ornithine: step 1/1.</text>
</comment>
<dbReference type="Pfam" id="PF00202">
    <property type="entry name" value="Aminotran_3"/>
    <property type="match status" value="1"/>
</dbReference>
<dbReference type="InterPro" id="IPR049704">
    <property type="entry name" value="Aminotrans_3_PPA_site"/>
</dbReference>
<evidence type="ECO:0000256" key="5">
    <source>
        <dbReference type="ARBA" id="ARBA00022576"/>
    </source>
</evidence>
<dbReference type="InterPro" id="IPR050103">
    <property type="entry name" value="Class-III_PLP-dep_AT"/>
</dbReference>
<evidence type="ECO:0000313" key="15">
    <source>
        <dbReference type="Proteomes" id="UP001044222"/>
    </source>
</evidence>
<dbReference type="Gene3D" id="3.40.640.10">
    <property type="entry name" value="Type I PLP-dependent aspartate aminotransferase-like (Major domain)"/>
    <property type="match status" value="1"/>
</dbReference>
<evidence type="ECO:0000313" key="14">
    <source>
        <dbReference type="EMBL" id="KAG5831167.1"/>
    </source>
</evidence>
<dbReference type="GO" id="GO:0042802">
    <property type="term" value="F:identical protein binding"/>
    <property type="evidence" value="ECO:0007669"/>
    <property type="project" value="TreeGrafter"/>
</dbReference>
<comment type="function">
    <text evidence="10">Catalyzes the reversible interconversion of L-ornithine and 2-oxoglutarate to L-glutamate semialdehyde and L-glutamate.</text>
</comment>